<protein>
    <submittedName>
        <fullName evidence="5">Flocculation protein FLO11</fullName>
    </submittedName>
</protein>
<feature type="compositionally biased region" description="Polar residues" evidence="1">
    <location>
        <begin position="538"/>
        <end position="553"/>
    </location>
</feature>
<dbReference type="PROSITE" id="PS50041">
    <property type="entry name" value="C_TYPE_LECTIN_2"/>
    <property type="match status" value="1"/>
</dbReference>
<feature type="compositionally biased region" description="Polar residues" evidence="1">
    <location>
        <begin position="298"/>
        <end position="308"/>
    </location>
</feature>
<feature type="compositionally biased region" description="Polar residues" evidence="1">
    <location>
        <begin position="246"/>
        <end position="278"/>
    </location>
</feature>
<dbReference type="PANTHER" id="PTHR45784">
    <property type="entry name" value="C-TYPE LECTIN DOMAIN FAMILY 20 MEMBER A-RELATED"/>
    <property type="match status" value="1"/>
</dbReference>
<dbReference type="SMART" id="SM00034">
    <property type="entry name" value="CLECT"/>
    <property type="match status" value="1"/>
</dbReference>
<reference evidence="5" key="1">
    <citation type="submission" date="2025-08" db="UniProtKB">
        <authorList>
            <consortium name="RefSeq"/>
        </authorList>
    </citation>
    <scope>IDENTIFICATION</scope>
    <source>
        <tissue evidence="5">Whole Larva</tissue>
    </source>
</reference>
<organism evidence="4 5">
    <name type="scientific">Nicrophorus vespilloides</name>
    <name type="common">Boreal carrion beetle</name>
    <dbReference type="NCBI Taxonomy" id="110193"/>
    <lineage>
        <taxon>Eukaryota</taxon>
        <taxon>Metazoa</taxon>
        <taxon>Ecdysozoa</taxon>
        <taxon>Arthropoda</taxon>
        <taxon>Hexapoda</taxon>
        <taxon>Insecta</taxon>
        <taxon>Pterygota</taxon>
        <taxon>Neoptera</taxon>
        <taxon>Endopterygota</taxon>
        <taxon>Coleoptera</taxon>
        <taxon>Polyphaga</taxon>
        <taxon>Staphyliniformia</taxon>
        <taxon>Silphidae</taxon>
        <taxon>Nicrophorinae</taxon>
        <taxon>Nicrophorus</taxon>
    </lineage>
</organism>
<dbReference type="Proteomes" id="UP000695000">
    <property type="component" value="Unplaced"/>
</dbReference>
<evidence type="ECO:0000256" key="1">
    <source>
        <dbReference type="SAM" id="MobiDB-lite"/>
    </source>
</evidence>
<dbReference type="InterPro" id="IPR016187">
    <property type="entry name" value="CTDL_fold"/>
</dbReference>
<keyword evidence="2" id="KW-0732">Signal</keyword>
<sequence length="586" mass="64799">MRLARSTMKAPLFAAVVATIVLTASSRAVNISNTWMLPEEGFPVFYRYFRDRISWNEADAVCQFHHANLVTVDTTSQYDAIRAYLKELDIADNVWIGLSRGSDTTNFTWRDFRALSLTDYWQEAIPTGNEALCATMDPAADFRWHALPCGGPAIASFICELPVPSWANGPKGCLLTELPSLTVLFIPEQSAVELTSDCGLGGTKRIACKGNTDRDEIMKRLACNEGVVDEAMDDDEERAESPAPTAINQDPTYGSTNGAHVSNTRTTKPWIWTSNTIDTGDYGLPTRHRRETEEDTMVPSSTLSSATEKISPRIEVLTAAPSTPTPNPQTPTTIPTPTPNPTPSPTDLSSSTAPELETTSTEQGTDEYPSAINQGQLFSIIENGTIFDIIELNGTEENRTVSMEDIRQQTTVPSDPPATYTTVIYHKEPTEESPVTSSHKIPKTTNKARSSLNAIPSQSPQKTLSKEIEMFPIVGNSYIKLNRTNRKELPNYGDNMVIPSVHKTVEIRIHEPGKLNVTKSAFLVTTKKAPKTMKPQEPTASVDVQTTTRAQESFDSEPTAKPNRQRQLTRPQRRSFYPYFFSRVLG</sequence>
<feature type="compositionally biased region" description="Low complexity" evidence="1">
    <location>
        <begin position="345"/>
        <end position="354"/>
    </location>
</feature>
<dbReference type="CDD" id="cd00037">
    <property type="entry name" value="CLECT"/>
    <property type="match status" value="1"/>
</dbReference>
<feature type="region of interest" description="Disordered" evidence="1">
    <location>
        <begin position="429"/>
        <end position="463"/>
    </location>
</feature>
<dbReference type="InterPro" id="IPR001304">
    <property type="entry name" value="C-type_lectin-like"/>
</dbReference>
<dbReference type="GeneID" id="108567182"/>
<dbReference type="Gene3D" id="3.10.100.10">
    <property type="entry name" value="Mannose-Binding Protein A, subunit A"/>
    <property type="match status" value="1"/>
</dbReference>
<dbReference type="Pfam" id="PF00059">
    <property type="entry name" value="Lectin_C"/>
    <property type="match status" value="1"/>
</dbReference>
<feature type="region of interest" description="Disordered" evidence="1">
    <location>
        <begin position="231"/>
        <end position="369"/>
    </location>
</feature>
<proteinExistence type="predicted"/>
<feature type="compositionally biased region" description="Polar residues" evidence="1">
    <location>
        <begin position="433"/>
        <end position="463"/>
    </location>
</feature>
<feature type="domain" description="C-type lectin" evidence="3">
    <location>
        <begin position="46"/>
        <end position="149"/>
    </location>
</feature>
<evidence type="ECO:0000313" key="4">
    <source>
        <dbReference type="Proteomes" id="UP000695000"/>
    </source>
</evidence>
<dbReference type="PANTHER" id="PTHR45784:SF5">
    <property type="entry name" value="C-TYPE LECTIN DOMAIN FAMILY 20 MEMBER A-RELATED"/>
    <property type="match status" value="1"/>
</dbReference>
<dbReference type="RefSeq" id="XP_017783002.1">
    <property type="nucleotide sequence ID" value="XM_017927513.1"/>
</dbReference>
<evidence type="ECO:0000256" key="2">
    <source>
        <dbReference type="SAM" id="SignalP"/>
    </source>
</evidence>
<name>A0ABM1N852_NICVS</name>
<keyword evidence="4" id="KW-1185">Reference proteome</keyword>
<dbReference type="InterPro" id="IPR016186">
    <property type="entry name" value="C-type_lectin-like/link_sf"/>
</dbReference>
<feature type="region of interest" description="Disordered" evidence="1">
    <location>
        <begin position="529"/>
        <end position="572"/>
    </location>
</feature>
<evidence type="ECO:0000259" key="3">
    <source>
        <dbReference type="PROSITE" id="PS50041"/>
    </source>
</evidence>
<feature type="compositionally biased region" description="Pro residues" evidence="1">
    <location>
        <begin position="323"/>
        <end position="344"/>
    </location>
</feature>
<feature type="chain" id="PRO_5046804477" evidence="2">
    <location>
        <begin position="29"/>
        <end position="586"/>
    </location>
</feature>
<feature type="signal peptide" evidence="2">
    <location>
        <begin position="1"/>
        <end position="28"/>
    </location>
</feature>
<gene>
    <name evidence="5" type="primary">LOC108567182</name>
</gene>
<accession>A0ABM1N852</accession>
<evidence type="ECO:0000313" key="5">
    <source>
        <dbReference type="RefSeq" id="XP_017783002.1"/>
    </source>
</evidence>
<dbReference type="SUPFAM" id="SSF56436">
    <property type="entry name" value="C-type lectin-like"/>
    <property type="match status" value="1"/>
</dbReference>